<dbReference type="Proteomes" id="UP000095709">
    <property type="component" value="Unassembled WGS sequence"/>
</dbReference>
<evidence type="ECO:0000256" key="3">
    <source>
        <dbReference type="ARBA" id="ARBA00012239"/>
    </source>
</evidence>
<dbReference type="EMBL" id="CZAL01000019">
    <property type="protein sequence ID" value="CUP85960.1"/>
    <property type="molecule type" value="Genomic_DNA"/>
</dbReference>
<dbReference type="PANTHER" id="PTHR43586">
    <property type="entry name" value="CYSTEINE DESULFURASE"/>
    <property type="match status" value="1"/>
</dbReference>
<keyword evidence="4 8" id="KW-0808">Transferase</keyword>
<sequence length="405" mass="44685">MTTDNIRKNFPLLQQMDTIYLDNAATAQRPSCVLAAVQEFYEQKNANPLRGFYPLSLEATESYQEARKTVQEFIHAEEPEEIIFTRNTTESLNLVAYSYGLNFLKEGDEIAVTIMEHHSNLLPWQMVSRMTGAKLHYLECTSEGELTDEELQKGINERTRLVAVAQVSNVLGCVNPLQKITEMAHRVGAVVVVDGAQSVPHMPVDVQALDADFLAFSGHKLMGPMGIGCLYGKLELLEKMPPFLTGGEMIDSVHRDGAVFAPVPQKFEAGTVNAAGAVGLAAAIRYLQEKGFDYIQKKELELTQRAMEGLGALPYVHILGSKDPANHTGIVSFTIDGVHPHDVSEILSSDGIDVRAGHHCAQPLLEYLGVRSSTRASMMFYNTPEEIDALIESVSTIRRRMGYGE</sequence>
<feature type="domain" description="Aminotransferase class V" evidence="7">
    <location>
        <begin position="19"/>
        <end position="390"/>
    </location>
</feature>
<reference evidence="9" key="2">
    <citation type="submission" date="2022-01" db="EMBL/GenBank/DDBJ databases">
        <title>Collection of gut derived symbiotic bacterial strains cultured from healthy donors.</title>
        <authorList>
            <person name="Lin H."/>
            <person name="Kohout C."/>
            <person name="Waligurski E."/>
            <person name="Pamer E.G."/>
        </authorList>
    </citation>
    <scope>NUCLEOTIDE SEQUENCE</scope>
    <source>
        <strain evidence="9">DFI.5.49</strain>
    </source>
</reference>
<evidence type="ECO:0000313" key="10">
    <source>
        <dbReference type="Proteomes" id="UP000095709"/>
    </source>
</evidence>
<dbReference type="InterPro" id="IPR015424">
    <property type="entry name" value="PyrdxlP-dep_Trfase"/>
</dbReference>
<name>A0A174RSJ7_9FIRM</name>
<evidence type="ECO:0000313" key="9">
    <source>
        <dbReference type="EMBL" id="MCG4765590.1"/>
    </source>
</evidence>
<comment type="catalytic activity">
    <reaction evidence="6">
        <text>(sulfur carrier)-H + L-cysteine = (sulfur carrier)-SH + L-alanine</text>
        <dbReference type="Rhea" id="RHEA:43892"/>
        <dbReference type="Rhea" id="RHEA-COMP:14737"/>
        <dbReference type="Rhea" id="RHEA-COMP:14739"/>
        <dbReference type="ChEBI" id="CHEBI:29917"/>
        <dbReference type="ChEBI" id="CHEBI:35235"/>
        <dbReference type="ChEBI" id="CHEBI:57972"/>
        <dbReference type="ChEBI" id="CHEBI:64428"/>
        <dbReference type="EC" id="2.8.1.7"/>
    </reaction>
</comment>
<protein>
    <recommendedName>
        <fullName evidence="3">cysteine desulfurase</fullName>
        <ecNumber evidence="3">2.8.1.7</ecNumber>
    </recommendedName>
</protein>
<dbReference type="InterPro" id="IPR000192">
    <property type="entry name" value="Aminotrans_V_dom"/>
</dbReference>
<evidence type="ECO:0000256" key="1">
    <source>
        <dbReference type="ARBA" id="ARBA00001933"/>
    </source>
</evidence>
<evidence type="ECO:0000259" key="7">
    <source>
        <dbReference type="Pfam" id="PF00266"/>
    </source>
</evidence>
<dbReference type="GO" id="GO:0030170">
    <property type="term" value="F:pyridoxal phosphate binding"/>
    <property type="evidence" value="ECO:0007669"/>
    <property type="project" value="InterPro"/>
</dbReference>
<dbReference type="PIRSF" id="PIRSF005572">
    <property type="entry name" value="NifS"/>
    <property type="match status" value="1"/>
</dbReference>
<dbReference type="InterPro" id="IPR015421">
    <property type="entry name" value="PyrdxlP-dep_Trfase_major"/>
</dbReference>
<dbReference type="Proteomes" id="UP001199915">
    <property type="component" value="Unassembled WGS sequence"/>
</dbReference>
<dbReference type="AlphaFoldDB" id="A0A174RSJ7"/>
<dbReference type="NCBIfam" id="TIGR01979">
    <property type="entry name" value="sufS"/>
    <property type="match status" value="1"/>
</dbReference>
<dbReference type="SUPFAM" id="SSF53383">
    <property type="entry name" value="PLP-dependent transferases"/>
    <property type="match status" value="1"/>
</dbReference>
<evidence type="ECO:0000256" key="6">
    <source>
        <dbReference type="ARBA" id="ARBA00050776"/>
    </source>
</evidence>
<dbReference type="Gene3D" id="3.40.640.10">
    <property type="entry name" value="Type I PLP-dependent aspartate aminotransferase-like (Major domain)"/>
    <property type="match status" value="1"/>
</dbReference>
<dbReference type="Pfam" id="PF00266">
    <property type="entry name" value="Aminotran_5"/>
    <property type="match status" value="1"/>
</dbReference>
<dbReference type="GO" id="GO:0031071">
    <property type="term" value="F:cysteine desulfurase activity"/>
    <property type="evidence" value="ECO:0007669"/>
    <property type="project" value="UniProtKB-EC"/>
</dbReference>
<gene>
    <name evidence="8" type="primary">csd</name>
    <name evidence="8" type="ORF">ERS852498_02994</name>
    <name evidence="9" type="ORF">L0N21_08720</name>
</gene>
<comment type="similarity">
    <text evidence="2">Belongs to the class-V pyridoxal-phosphate-dependent aminotransferase family. Csd subfamily.</text>
</comment>
<evidence type="ECO:0000256" key="2">
    <source>
        <dbReference type="ARBA" id="ARBA00010447"/>
    </source>
</evidence>
<evidence type="ECO:0000256" key="4">
    <source>
        <dbReference type="ARBA" id="ARBA00022679"/>
    </source>
</evidence>
<accession>A0A174RSJ7</accession>
<dbReference type="GO" id="GO:0006534">
    <property type="term" value="P:cysteine metabolic process"/>
    <property type="evidence" value="ECO:0007669"/>
    <property type="project" value="InterPro"/>
</dbReference>
<reference evidence="8 10" key="1">
    <citation type="submission" date="2015-09" db="EMBL/GenBank/DDBJ databases">
        <authorList>
            <consortium name="Pathogen Informatics"/>
        </authorList>
    </citation>
    <scope>NUCLEOTIDE SEQUENCE [LARGE SCALE GENOMIC DNA]</scope>
    <source>
        <strain evidence="8 10">2789STDY5834885</strain>
    </source>
</reference>
<dbReference type="EMBL" id="JAKNFS010000010">
    <property type="protein sequence ID" value="MCG4765590.1"/>
    <property type="molecule type" value="Genomic_DNA"/>
</dbReference>
<dbReference type="InterPro" id="IPR016454">
    <property type="entry name" value="Cysteine_dSase"/>
</dbReference>
<dbReference type="PANTHER" id="PTHR43586:SF8">
    <property type="entry name" value="CYSTEINE DESULFURASE 1, CHLOROPLASTIC"/>
    <property type="match status" value="1"/>
</dbReference>
<proteinExistence type="inferred from homology"/>
<dbReference type="RefSeq" id="WP_082426263.1">
    <property type="nucleotide sequence ID" value="NZ_CZAL01000019.1"/>
</dbReference>
<organism evidence="8 10">
    <name type="scientific">Fusicatenibacter saccharivorans</name>
    <dbReference type="NCBI Taxonomy" id="1150298"/>
    <lineage>
        <taxon>Bacteria</taxon>
        <taxon>Bacillati</taxon>
        <taxon>Bacillota</taxon>
        <taxon>Clostridia</taxon>
        <taxon>Lachnospirales</taxon>
        <taxon>Lachnospiraceae</taxon>
        <taxon>Fusicatenibacter</taxon>
    </lineage>
</organism>
<comment type="cofactor">
    <cofactor evidence="1">
        <name>pyridoxal 5'-phosphate</name>
        <dbReference type="ChEBI" id="CHEBI:597326"/>
    </cofactor>
</comment>
<evidence type="ECO:0000256" key="5">
    <source>
        <dbReference type="ARBA" id="ARBA00022898"/>
    </source>
</evidence>
<dbReference type="EC" id="2.8.1.7" evidence="3"/>
<dbReference type="InterPro" id="IPR010970">
    <property type="entry name" value="Cys_dSase_SufS"/>
</dbReference>
<keyword evidence="5" id="KW-0663">Pyridoxal phosphate</keyword>
<evidence type="ECO:0000313" key="8">
    <source>
        <dbReference type="EMBL" id="CUP85960.1"/>
    </source>
</evidence>
<dbReference type="Gene3D" id="3.90.1150.10">
    <property type="entry name" value="Aspartate Aminotransferase, domain 1"/>
    <property type="match status" value="1"/>
</dbReference>
<dbReference type="InterPro" id="IPR015422">
    <property type="entry name" value="PyrdxlP-dep_Trfase_small"/>
</dbReference>
<dbReference type="CDD" id="cd06453">
    <property type="entry name" value="SufS_like"/>
    <property type="match status" value="1"/>
</dbReference>